<comment type="caution">
    <text evidence="1">The sequence shown here is derived from an EMBL/GenBank/DDBJ whole genome shotgun (WGS) entry which is preliminary data.</text>
</comment>
<proteinExistence type="predicted"/>
<accession>A0A425XZE9</accession>
<evidence type="ECO:0000313" key="2">
    <source>
        <dbReference type="Proteomes" id="UP000285794"/>
    </source>
</evidence>
<dbReference type="OrthoDB" id="1466693at2"/>
<dbReference type="AlphaFoldDB" id="A0A425XZE9"/>
<dbReference type="EMBL" id="QQWG01000011">
    <property type="protein sequence ID" value="RRG20655.1"/>
    <property type="molecule type" value="Genomic_DNA"/>
</dbReference>
<dbReference type="RefSeq" id="WP_125031057.1">
    <property type="nucleotide sequence ID" value="NZ_QQWG01000011.1"/>
</dbReference>
<name>A0A425XZE9_9BACT</name>
<gene>
    <name evidence="1" type="ORF">DWB61_11610</name>
</gene>
<protein>
    <submittedName>
        <fullName evidence="1">Uncharacterized protein</fullName>
    </submittedName>
</protein>
<organism evidence="1 2">
    <name type="scientific">Ancylomarina euxinus</name>
    <dbReference type="NCBI Taxonomy" id="2283627"/>
    <lineage>
        <taxon>Bacteria</taxon>
        <taxon>Pseudomonadati</taxon>
        <taxon>Bacteroidota</taxon>
        <taxon>Bacteroidia</taxon>
        <taxon>Marinilabiliales</taxon>
        <taxon>Marinifilaceae</taxon>
        <taxon>Ancylomarina</taxon>
    </lineage>
</organism>
<evidence type="ECO:0000313" key="1">
    <source>
        <dbReference type="EMBL" id="RRG20655.1"/>
    </source>
</evidence>
<dbReference type="Proteomes" id="UP000285794">
    <property type="component" value="Unassembled WGS sequence"/>
</dbReference>
<sequence length="226" mass="26183">MNPFAKIEGRFTIESISINDKEYTENMESSAFEIDLAHMGFKLGEDLHFCIRYKDSITPSIINMEAIQAVSSFEMKKASIDKDQFLNWKCSNETGSLPFSIQQYRWNKWVTVGQLRGVGTDGVNHYRIKVPIHSGDNMFRIHQVDYTEKDNYSDTIQYKSRIKPVTLVNKKVTSKLIFSAPTQFEIFDLFGNLIYNGFGNEVRFDDLIPGKYYVNYDNTIGEFIKE</sequence>
<keyword evidence="2" id="KW-1185">Reference proteome</keyword>
<reference evidence="1 2" key="1">
    <citation type="submission" date="2018-07" db="EMBL/GenBank/DDBJ databases">
        <title>Draft genome sequence of Ancylomarina sp. M1P.</title>
        <authorList>
            <person name="Yadav S."/>
            <person name="Villanueva L."/>
            <person name="Damste J.S.S."/>
        </authorList>
    </citation>
    <scope>NUCLEOTIDE SEQUENCE [LARGE SCALE GENOMIC DNA]</scope>
    <source>
        <strain evidence="1 2">M1P</strain>
    </source>
</reference>